<dbReference type="GO" id="GO:0005737">
    <property type="term" value="C:cytoplasm"/>
    <property type="evidence" value="ECO:0007669"/>
    <property type="project" value="TreeGrafter"/>
</dbReference>
<dbReference type="PANTHER" id="PTHR23422">
    <property type="entry name" value="DIPEPTIDYL PEPTIDASE III-RELATED"/>
    <property type="match status" value="1"/>
</dbReference>
<evidence type="ECO:0000256" key="2">
    <source>
        <dbReference type="ARBA" id="ARBA00022801"/>
    </source>
</evidence>
<keyword evidence="4" id="KW-1185">Reference proteome</keyword>
<dbReference type="eggNOG" id="COG0457">
    <property type="taxonomic scope" value="Bacteria"/>
</dbReference>
<organism evidence="3 4">
    <name type="scientific">Sediminispirochaeta smaragdinae (strain DSM 11293 / JCM 15392 / SEBR 4228)</name>
    <name type="common">Spirochaeta smaragdinae</name>
    <dbReference type="NCBI Taxonomy" id="573413"/>
    <lineage>
        <taxon>Bacteria</taxon>
        <taxon>Pseudomonadati</taxon>
        <taxon>Spirochaetota</taxon>
        <taxon>Spirochaetia</taxon>
        <taxon>Spirochaetales</taxon>
        <taxon>Spirochaetaceae</taxon>
        <taxon>Sediminispirochaeta</taxon>
    </lineage>
</organism>
<dbReference type="GO" id="GO:0008239">
    <property type="term" value="F:dipeptidyl-peptidase activity"/>
    <property type="evidence" value="ECO:0007669"/>
    <property type="project" value="TreeGrafter"/>
</dbReference>
<evidence type="ECO:0008006" key="5">
    <source>
        <dbReference type="Google" id="ProtNLM"/>
    </source>
</evidence>
<sequence length="587" mass="66258">METIPQPYFLPYRQHGEPEHRAGFAAVDFPWQELSSSEAELLHYLCLAAEEMNEVFCWQFCPDTSIILHFLDTITPYANEHEGESLSAYRHLLLLQNAPWSLQPRKNHLLEIEEERVKALAELAGSLEAFLHIRRYLFDLVPVPGRCSFYPPDLTDEELESLGSPAGEVNRVLFRGNDGGVDTIRNEQLFPEACGRAADYLRKAWELSDNISFKLYLDAKITELETGSLEARRVADYLWIRHDSPIDIVISTALEVYLDAWKNNKGAACAAVTRIDTKSDRLIKDLLGLVPELEATAPWKWKRSEIDVHCLPRLKFVDVLLWSGDYVTGPMTVGAQSLPNDEWIGKNIGTVNMVYQNTGRAVHSLSGSILADQFLPREILDIVGKSLFEGGQLHSALHEIGHTTGLQDPDHQGEASVWLGGEYSTFEELRAELFGMWACEKAVAASVIDRPLADAAHYAMLLTMLRSLAFVPDQAHTNARNIMFHYFEEKRAIVSTTEGRFRYDFALLHPAVERLLAEVADIKASGNLSAAKGLKERFCYDHPDRKLFEEKTKALPLGRGLIFPIVEVHDGKVSCHYDDFLHRQGEK</sequence>
<keyword evidence="1" id="KW-0479">Metal-binding</keyword>
<proteinExistence type="predicted"/>
<gene>
    <name evidence="3" type="ordered locus">Spirs_3097</name>
</gene>
<dbReference type="GO" id="GO:0046872">
    <property type="term" value="F:metal ion binding"/>
    <property type="evidence" value="ECO:0007669"/>
    <property type="project" value="UniProtKB-KW"/>
</dbReference>
<dbReference type="Proteomes" id="UP000002318">
    <property type="component" value="Chromosome"/>
</dbReference>
<evidence type="ECO:0000313" key="4">
    <source>
        <dbReference type="Proteomes" id="UP000002318"/>
    </source>
</evidence>
<evidence type="ECO:0000256" key="1">
    <source>
        <dbReference type="ARBA" id="ARBA00022723"/>
    </source>
</evidence>
<dbReference type="InterPro" id="IPR039461">
    <property type="entry name" value="Peptidase_M49"/>
</dbReference>
<dbReference type="STRING" id="573413.Spirs_3097"/>
<accession>E1R4V9</accession>
<dbReference type="AlphaFoldDB" id="E1R4V9"/>
<dbReference type="KEGG" id="ssm:Spirs_3097"/>
<name>E1R4V9_SEDSS</name>
<dbReference type="EMBL" id="CP002116">
    <property type="protein sequence ID" value="ADK82197.1"/>
    <property type="molecule type" value="Genomic_DNA"/>
</dbReference>
<evidence type="ECO:0000313" key="3">
    <source>
        <dbReference type="EMBL" id="ADK82197.1"/>
    </source>
</evidence>
<dbReference type="OrthoDB" id="9812747at2"/>
<dbReference type="RefSeq" id="WP_013255656.1">
    <property type="nucleotide sequence ID" value="NC_014364.1"/>
</dbReference>
<dbReference type="HOGENOM" id="CLU_464514_0_0_12"/>
<keyword evidence="2" id="KW-0378">Hydrolase</keyword>
<protein>
    <recommendedName>
        <fullName evidence="5">Peptidase M49</fullName>
    </recommendedName>
</protein>
<reference evidence="3 4" key="1">
    <citation type="journal article" date="2010" name="Stand. Genomic Sci.">
        <title>Complete genome sequence of Spirochaeta smaragdinae type strain (SEBR 4228).</title>
        <authorList>
            <person name="Mavromatis K."/>
            <person name="Yasawong M."/>
            <person name="Chertkov O."/>
            <person name="Lapidus A."/>
            <person name="Lucas S."/>
            <person name="Nolan M."/>
            <person name="Del Rio T.G."/>
            <person name="Tice H."/>
            <person name="Cheng J.F."/>
            <person name="Pitluck S."/>
            <person name="Liolios K."/>
            <person name="Ivanova N."/>
            <person name="Tapia R."/>
            <person name="Han C."/>
            <person name="Bruce D."/>
            <person name="Goodwin L."/>
            <person name="Pati A."/>
            <person name="Chen A."/>
            <person name="Palaniappan K."/>
            <person name="Land M."/>
            <person name="Hauser L."/>
            <person name="Chang Y.J."/>
            <person name="Jeffries C.D."/>
            <person name="Detter J.C."/>
            <person name="Rohde M."/>
            <person name="Brambilla E."/>
            <person name="Spring S."/>
            <person name="Goker M."/>
            <person name="Sikorski J."/>
            <person name="Woyke T."/>
            <person name="Bristow J."/>
            <person name="Eisen J.A."/>
            <person name="Markowitz V."/>
            <person name="Hugenholtz P."/>
            <person name="Klenk H.P."/>
            <person name="Kyrpides N.C."/>
        </authorList>
    </citation>
    <scope>NUCLEOTIDE SEQUENCE [LARGE SCALE GENOMIC DNA]</scope>
    <source>
        <strain evidence="4">DSM 11293 / JCM 15392 / SEBR 4228</strain>
    </source>
</reference>
<dbReference type="Gene3D" id="3.30.540.30">
    <property type="match status" value="1"/>
</dbReference>
<dbReference type="PANTHER" id="PTHR23422:SF9">
    <property type="entry name" value="ZN-DEPENDENT HYDROLASE"/>
    <property type="match status" value="1"/>
</dbReference>